<dbReference type="InterPro" id="IPR036938">
    <property type="entry name" value="PAP2/HPO_sf"/>
</dbReference>
<name>A0A1H0CSG1_9BACT</name>
<protein>
    <submittedName>
        <fullName evidence="3">Undecaprenyl-diphosphatase</fullName>
    </submittedName>
</protein>
<accession>A0A1H0CSG1</accession>
<dbReference type="SMART" id="SM00014">
    <property type="entry name" value="acidPPc"/>
    <property type="match status" value="1"/>
</dbReference>
<dbReference type="Gene3D" id="1.20.144.10">
    <property type="entry name" value="Phosphatidic acid phosphatase type 2/haloperoxidase"/>
    <property type="match status" value="1"/>
</dbReference>
<organism evidence="3 4">
    <name type="scientific">Desulfonauticus submarinus</name>
    <dbReference type="NCBI Taxonomy" id="206665"/>
    <lineage>
        <taxon>Bacteria</taxon>
        <taxon>Pseudomonadati</taxon>
        <taxon>Thermodesulfobacteriota</taxon>
        <taxon>Desulfovibrionia</taxon>
        <taxon>Desulfovibrionales</taxon>
        <taxon>Desulfonauticaceae</taxon>
        <taxon>Desulfonauticus</taxon>
    </lineage>
</organism>
<evidence type="ECO:0000313" key="3">
    <source>
        <dbReference type="EMBL" id="SDN60813.1"/>
    </source>
</evidence>
<evidence type="ECO:0000256" key="1">
    <source>
        <dbReference type="SAM" id="Phobius"/>
    </source>
</evidence>
<keyword evidence="1" id="KW-0472">Membrane</keyword>
<dbReference type="PANTHER" id="PTHR14969">
    <property type="entry name" value="SPHINGOSINE-1-PHOSPHATE PHOSPHOHYDROLASE"/>
    <property type="match status" value="1"/>
</dbReference>
<keyword evidence="1" id="KW-1133">Transmembrane helix</keyword>
<dbReference type="AlphaFoldDB" id="A0A1H0CSG1"/>
<feature type="transmembrane region" description="Helical" evidence="1">
    <location>
        <begin position="12"/>
        <end position="33"/>
    </location>
</feature>
<dbReference type="Pfam" id="PF01569">
    <property type="entry name" value="PAP2"/>
    <property type="match status" value="1"/>
</dbReference>
<dbReference type="Proteomes" id="UP000199602">
    <property type="component" value="Unassembled WGS sequence"/>
</dbReference>
<feature type="domain" description="Phosphatidic acid phosphatase type 2/haloperoxidase" evidence="2">
    <location>
        <begin position="91"/>
        <end position="200"/>
    </location>
</feature>
<feature type="transmembrane region" description="Helical" evidence="1">
    <location>
        <begin position="86"/>
        <end position="108"/>
    </location>
</feature>
<evidence type="ECO:0000313" key="4">
    <source>
        <dbReference type="Proteomes" id="UP000199602"/>
    </source>
</evidence>
<dbReference type="STRING" id="206665.SAMN04488516_103171"/>
<feature type="transmembrane region" description="Helical" evidence="1">
    <location>
        <begin position="157"/>
        <end position="177"/>
    </location>
</feature>
<feature type="transmembrane region" description="Helical" evidence="1">
    <location>
        <begin position="183"/>
        <end position="203"/>
    </location>
</feature>
<keyword evidence="1" id="KW-0812">Transmembrane</keyword>
<dbReference type="EMBL" id="FNIN01000003">
    <property type="protein sequence ID" value="SDN60813.1"/>
    <property type="molecule type" value="Genomic_DNA"/>
</dbReference>
<reference evidence="3 4" key="1">
    <citation type="submission" date="2016-10" db="EMBL/GenBank/DDBJ databases">
        <authorList>
            <person name="de Groot N.N."/>
        </authorList>
    </citation>
    <scope>NUCLEOTIDE SEQUENCE [LARGE SCALE GENOMIC DNA]</scope>
    <source>
        <strain evidence="3 4">DSM 15269</strain>
    </source>
</reference>
<keyword evidence="4" id="KW-1185">Reference proteome</keyword>
<gene>
    <name evidence="3" type="ORF">SAMN04488516_103171</name>
</gene>
<proteinExistence type="predicted"/>
<dbReference type="InterPro" id="IPR000326">
    <property type="entry name" value="PAP2/HPO"/>
</dbReference>
<dbReference type="PANTHER" id="PTHR14969:SF13">
    <property type="entry name" value="AT30094P"/>
    <property type="match status" value="1"/>
</dbReference>
<dbReference type="SUPFAM" id="SSF48317">
    <property type="entry name" value="Acid phosphatase/Vanadium-dependent haloperoxidase"/>
    <property type="match status" value="1"/>
</dbReference>
<sequence>MSFLKDMSKKTILHFLLFSLPLIILFCLIYFIGNEQEIFLFFKKIRISYPNLTIFFKFITEFGNPIFYIVYSIILLKGIKRHNFKLIYFSLIYLVVQILISFLGVRILKITLGRQRPEFGSAFTFFSFAAKNNSFPSGHTTEIYGATLPLVLKQKNILLTLSLGIFSALVGFSRIYLGKHHPSDVLAGYFLGSIAGYLIYILWRKKCKKHNMLTS</sequence>
<feature type="transmembrane region" description="Helical" evidence="1">
    <location>
        <begin position="54"/>
        <end position="74"/>
    </location>
</feature>
<evidence type="ECO:0000259" key="2">
    <source>
        <dbReference type="SMART" id="SM00014"/>
    </source>
</evidence>